<evidence type="ECO:0000313" key="2">
    <source>
        <dbReference type="EMBL" id="CUM93822.1"/>
    </source>
</evidence>
<feature type="chain" id="PRO_5036301531" evidence="1">
    <location>
        <begin position="40"/>
        <end position="110"/>
    </location>
</feature>
<protein>
    <submittedName>
        <fullName evidence="2">Cell division suppressor protein YneA</fullName>
    </submittedName>
</protein>
<evidence type="ECO:0000313" key="3">
    <source>
        <dbReference type="EMBL" id="RHC20781.1"/>
    </source>
</evidence>
<evidence type="ECO:0000256" key="1">
    <source>
        <dbReference type="SAM" id="SignalP"/>
    </source>
</evidence>
<reference evidence="2 4" key="1">
    <citation type="submission" date="2015-09" db="EMBL/GenBank/DDBJ databases">
        <authorList>
            <consortium name="Pathogen Informatics"/>
        </authorList>
    </citation>
    <scope>NUCLEOTIDE SEQUENCE [LARGE SCALE GENOMIC DNA]</scope>
    <source>
        <strain evidence="2 4">2789STDY5834960</strain>
    </source>
</reference>
<dbReference type="Proteomes" id="UP000095350">
    <property type="component" value="Unassembled WGS sequence"/>
</dbReference>
<gene>
    <name evidence="3" type="ORF">DW856_00770</name>
    <name evidence="2" type="ORF">ERS852572_01185</name>
</gene>
<proteinExistence type="predicted"/>
<dbReference type="PaxDb" id="166486-ERS852572_01185"/>
<dbReference type="OrthoDB" id="1716479at2"/>
<keyword evidence="1" id="KW-0732">Signal</keyword>
<feature type="signal peptide" evidence="1">
    <location>
        <begin position="1"/>
        <end position="39"/>
    </location>
</feature>
<evidence type="ECO:0000313" key="4">
    <source>
        <dbReference type="Proteomes" id="UP000095350"/>
    </source>
</evidence>
<reference evidence="3 5" key="2">
    <citation type="submission" date="2018-08" db="EMBL/GenBank/DDBJ databases">
        <title>A genome reference for cultivated species of the human gut microbiota.</title>
        <authorList>
            <person name="Zou Y."/>
            <person name="Xue W."/>
            <person name="Luo G."/>
        </authorList>
    </citation>
    <scope>NUCLEOTIDE SEQUENCE [LARGE SCALE GENOMIC DNA]</scope>
    <source>
        <strain evidence="3 5">AM37-1AC</strain>
    </source>
</reference>
<accession>A0A173STM4</accession>
<dbReference type="STRING" id="166486.ERS852572_01185"/>
<dbReference type="Proteomes" id="UP000283513">
    <property type="component" value="Unassembled WGS sequence"/>
</dbReference>
<dbReference type="Gene3D" id="3.10.350.10">
    <property type="entry name" value="LysM domain"/>
    <property type="match status" value="1"/>
</dbReference>
<name>A0A173STM4_9FIRM</name>
<dbReference type="RefSeq" id="WP_015520743.1">
    <property type="nucleotide sequence ID" value="NZ_CABIYH010000007.1"/>
</dbReference>
<keyword evidence="2" id="KW-0131">Cell cycle</keyword>
<keyword evidence="2" id="KW-0132">Cell division</keyword>
<dbReference type="EMBL" id="CYXZ01000007">
    <property type="protein sequence ID" value="CUM93822.1"/>
    <property type="molecule type" value="Genomic_DNA"/>
</dbReference>
<sequence>MRSRRKSGKKQKSVFLIALSMVLFIIMCSACFGTIRAQAADETSAYKYYTSIQITPGQTLNDIAGIYMTDDYKDTSAYIEEVCMINHIFPDDIHEGEYLTVPYYSAEYLK</sequence>
<dbReference type="EMBL" id="QSHO01000001">
    <property type="protein sequence ID" value="RHC20781.1"/>
    <property type="molecule type" value="Genomic_DNA"/>
</dbReference>
<dbReference type="InterPro" id="IPR036779">
    <property type="entry name" value="LysM_dom_sf"/>
</dbReference>
<evidence type="ECO:0000313" key="5">
    <source>
        <dbReference type="Proteomes" id="UP000283513"/>
    </source>
</evidence>
<dbReference type="GO" id="GO:0051301">
    <property type="term" value="P:cell division"/>
    <property type="evidence" value="ECO:0007669"/>
    <property type="project" value="UniProtKB-KW"/>
</dbReference>
<organism evidence="2 4">
    <name type="scientific">Roseburia intestinalis</name>
    <dbReference type="NCBI Taxonomy" id="166486"/>
    <lineage>
        <taxon>Bacteria</taxon>
        <taxon>Bacillati</taxon>
        <taxon>Bacillota</taxon>
        <taxon>Clostridia</taxon>
        <taxon>Lachnospirales</taxon>
        <taxon>Lachnospiraceae</taxon>
        <taxon>Roseburia</taxon>
    </lineage>
</organism>
<dbReference type="AlphaFoldDB" id="A0A173STM4"/>